<evidence type="ECO:0000313" key="3">
    <source>
        <dbReference type="Proteomes" id="UP000006286"/>
    </source>
</evidence>
<reference evidence="2 3" key="1">
    <citation type="journal article" date="2012" name="J. Bacteriol.">
        <title>Complete genome sequence of Alcanivorax dieselolei type strain B5.</title>
        <authorList>
            <person name="Lai Q."/>
            <person name="Li W."/>
            <person name="Shao Z."/>
        </authorList>
    </citation>
    <scope>NUCLEOTIDE SEQUENCE [LARGE SCALE GENOMIC DNA]</scope>
    <source>
        <strain evidence="3">DSM 16502 / CGMCC 1.3690 / B-5</strain>
    </source>
</reference>
<dbReference type="Pfam" id="PF00144">
    <property type="entry name" value="Beta-lactamase"/>
    <property type="match status" value="1"/>
</dbReference>
<dbReference type="Gene3D" id="3.40.710.10">
    <property type="entry name" value="DD-peptidase/beta-lactamase superfamily"/>
    <property type="match status" value="1"/>
</dbReference>
<evidence type="ECO:0000259" key="1">
    <source>
        <dbReference type="Pfam" id="PF00144"/>
    </source>
</evidence>
<evidence type="ECO:0000313" key="2">
    <source>
        <dbReference type="EMBL" id="AFT72524.1"/>
    </source>
</evidence>
<sequence>MILFTPGTNKDYNHRENTMLQSLRYGLAATALLIATQGHTETPQLPSPESTTLSKLQLMQGFPPPPDKLVTQANFNRFPNGRWALHHMRELQPSRGIARDPLADVSKLKHKDRGLGDLRFDDGSGQTTTVAEWLRDTYTDAFIVLHKGRVVYETYADGMDDQDQHILWSVTKSVTGLLAADMIQRGELDPDATVAHYVPELKDSAWGDATVQQVLDMTAAVRYREDYKDFTSDVYRYAFSSGILPKPKNYQGPASLYEFLTSLTEKSGEHGKQFTYQTVQSEVVAWIISKASGRDYTDLLSERIWSKLGAERDAYVLVDPHGTPLAGGGMNATLRDLARFAEMVRRKGHYNGEQMVSKAAIEDIFKGGERSKFEGGGLDFRQGQSYHNQWYQTHNDHGALQAAGIHGQMIHIDPQAELVVVKFSSHPVASSSFTYTSTTAALDAITEALH</sequence>
<dbReference type="PATRIC" id="fig|930169.3.peg.4227"/>
<dbReference type="HOGENOM" id="CLU_030169_0_1_6"/>
<dbReference type="InterPro" id="IPR050789">
    <property type="entry name" value="Diverse_Enzym_Activities"/>
</dbReference>
<dbReference type="KEGG" id="adi:B5T_04264"/>
<dbReference type="SUPFAM" id="SSF56601">
    <property type="entry name" value="beta-lactamase/transpeptidase-like"/>
    <property type="match status" value="1"/>
</dbReference>
<dbReference type="Proteomes" id="UP000006286">
    <property type="component" value="Chromosome"/>
</dbReference>
<dbReference type="InterPro" id="IPR001466">
    <property type="entry name" value="Beta-lactam-related"/>
</dbReference>
<dbReference type="AlphaFoldDB" id="K0CG51"/>
<organism evidence="2 3">
    <name type="scientific">Alcanivorax dieselolei (strain DSM 16502 / CGMCC 1.3690 / MCCC 1A00001 / B-5)</name>
    <name type="common">Alloalcanivorax dieselolei</name>
    <dbReference type="NCBI Taxonomy" id="930169"/>
    <lineage>
        <taxon>Bacteria</taxon>
        <taxon>Pseudomonadati</taxon>
        <taxon>Pseudomonadota</taxon>
        <taxon>Gammaproteobacteria</taxon>
        <taxon>Oceanospirillales</taxon>
        <taxon>Alcanivoracaceae</taxon>
        <taxon>Alloalcanivorax</taxon>
    </lineage>
</organism>
<dbReference type="eggNOG" id="COG1680">
    <property type="taxonomic scope" value="Bacteria"/>
</dbReference>
<accession>K0CG51</accession>
<dbReference type="InterPro" id="IPR012338">
    <property type="entry name" value="Beta-lactam/transpept-like"/>
</dbReference>
<dbReference type="STRING" id="930169.B5T_04264"/>
<dbReference type="EMBL" id="CP003466">
    <property type="protein sequence ID" value="AFT72524.1"/>
    <property type="molecule type" value="Genomic_DNA"/>
</dbReference>
<gene>
    <name evidence="2" type="ordered locus">B5T_04264</name>
</gene>
<proteinExistence type="predicted"/>
<keyword evidence="3" id="KW-1185">Reference proteome</keyword>
<feature type="domain" description="Beta-lactamase-related" evidence="1">
    <location>
        <begin position="140"/>
        <end position="430"/>
    </location>
</feature>
<dbReference type="PANTHER" id="PTHR43283">
    <property type="entry name" value="BETA-LACTAMASE-RELATED"/>
    <property type="match status" value="1"/>
</dbReference>
<name>K0CG51_ALCDB</name>
<protein>
    <submittedName>
        <fullName evidence="2">Beta-lactamase class C</fullName>
    </submittedName>
</protein>
<dbReference type="PANTHER" id="PTHR43283:SF7">
    <property type="entry name" value="BETA-LACTAMASE-RELATED DOMAIN-CONTAINING PROTEIN"/>
    <property type="match status" value="1"/>
</dbReference>